<feature type="coiled-coil region" evidence="1">
    <location>
        <begin position="376"/>
        <end position="403"/>
    </location>
</feature>
<reference evidence="3 4" key="1">
    <citation type="journal article" date="2012" name="BMC Genomics">
        <title>Sequencing the genome of Marssonina brunnea reveals fungus-poplar co-evolution.</title>
        <authorList>
            <person name="Zhu S."/>
            <person name="Cao Y.-Z."/>
            <person name="Jiang C."/>
            <person name="Tan B.-Y."/>
            <person name="Wang Z."/>
            <person name="Feng S."/>
            <person name="Zhang L."/>
            <person name="Su X.-H."/>
            <person name="Brejova B."/>
            <person name="Vinar T."/>
            <person name="Xu M."/>
            <person name="Wang M.-X."/>
            <person name="Zhang S.-G."/>
            <person name="Huang M.-R."/>
            <person name="Wu R."/>
            <person name="Zhou Y."/>
        </authorList>
    </citation>
    <scope>NUCLEOTIDE SEQUENCE [LARGE SCALE GENOMIC DNA]</scope>
    <source>
        <strain evidence="3 4">MB_m1</strain>
    </source>
</reference>
<keyword evidence="1" id="KW-0175">Coiled coil</keyword>
<dbReference type="PANTHER" id="PTHR43941">
    <property type="entry name" value="STRUCTURAL MAINTENANCE OF CHROMOSOMES PROTEIN 2"/>
    <property type="match status" value="1"/>
</dbReference>
<dbReference type="GO" id="GO:0000785">
    <property type="term" value="C:chromatin"/>
    <property type="evidence" value="ECO:0007669"/>
    <property type="project" value="TreeGrafter"/>
</dbReference>
<feature type="compositionally biased region" description="Low complexity" evidence="2">
    <location>
        <begin position="35"/>
        <end position="45"/>
    </location>
</feature>
<dbReference type="AlphaFoldDB" id="K1WTM7"/>
<organism evidence="3 4">
    <name type="scientific">Marssonina brunnea f. sp. multigermtubi (strain MB_m1)</name>
    <name type="common">Marssonina leaf spot fungus</name>
    <dbReference type="NCBI Taxonomy" id="1072389"/>
    <lineage>
        <taxon>Eukaryota</taxon>
        <taxon>Fungi</taxon>
        <taxon>Dikarya</taxon>
        <taxon>Ascomycota</taxon>
        <taxon>Pezizomycotina</taxon>
        <taxon>Leotiomycetes</taxon>
        <taxon>Helotiales</taxon>
        <taxon>Drepanopezizaceae</taxon>
        <taxon>Drepanopeziza</taxon>
    </lineage>
</organism>
<feature type="region of interest" description="Disordered" evidence="2">
    <location>
        <begin position="1"/>
        <end position="149"/>
    </location>
</feature>
<feature type="coiled-coil region" evidence="1">
    <location>
        <begin position="185"/>
        <end position="215"/>
    </location>
</feature>
<name>K1WTM7_MARBU</name>
<evidence type="ECO:0000313" key="3">
    <source>
        <dbReference type="EMBL" id="EKD15802.1"/>
    </source>
</evidence>
<dbReference type="GeneID" id="18761748"/>
<feature type="compositionally biased region" description="Low complexity" evidence="2">
    <location>
        <begin position="124"/>
        <end position="137"/>
    </location>
</feature>
<dbReference type="OMA" id="AESYWMT"/>
<keyword evidence="4" id="KW-1185">Reference proteome</keyword>
<dbReference type="HOGENOM" id="CLU_024110_0_0_1"/>
<evidence type="ECO:0000256" key="1">
    <source>
        <dbReference type="SAM" id="Coils"/>
    </source>
</evidence>
<dbReference type="GO" id="GO:0000796">
    <property type="term" value="C:condensin complex"/>
    <property type="evidence" value="ECO:0007669"/>
    <property type="project" value="TreeGrafter"/>
</dbReference>
<dbReference type="Proteomes" id="UP000006753">
    <property type="component" value="Unassembled WGS sequence"/>
</dbReference>
<proteinExistence type="predicted"/>
<dbReference type="KEGG" id="mbe:MBM_05813"/>
<evidence type="ECO:0000313" key="4">
    <source>
        <dbReference type="Proteomes" id="UP000006753"/>
    </source>
</evidence>
<dbReference type="STRING" id="1072389.K1WTM7"/>
<gene>
    <name evidence="3" type="ORF">MBM_05813</name>
</gene>
<dbReference type="GO" id="GO:0000793">
    <property type="term" value="C:condensed chromosome"/>
    <property type="evidence" value="ECO:0007669"/>
    <property type="project" value="TreeGrafter"/>
</dbReference>
<accession>K1WTM7</accession>
<dbReference type="GO" id="GO:0007076">
    <property type="term" value="P:mitotic chromosome condensation"/>
    <property type="evidence" value="ECO:0007669"/>
    <property type="project" value="TreeGrafter"/>
</dbReference>
<feature type="compositionally biased region" description="Polar residues" evidence="2">
    <location>
        <begin position="84"/>
        <end position="94"/>
    </location>
</feature>
<dbReference type="OrthoDB" id="3532430at2759"/>
<sequence>MADLDHPTIVVDNNNNNNNNDDDDRPLSVRRQRRSSAGLNASSSSPRRLPRVYGIATPPQTPKRSKKKVRFSDSDLDPGPAVIASSSSDYSPSGLTPFIRRTTLSISSRKPKQPRGSQSRRRPSTSSSLSSTPGRRLWQGDGGTPAASGTLQFAPLRQVLAGRVQRRLRRNGLSEEVNIIEWDRRREAKKRREEVERLTEELALKDVEVRSLRHDNADMMASQLGSGSGVRGLAGPDTAAAKVLVLEREIRFLKEELRRREQDGDTVVVVAEEGEAEETEVDWTVAARDPYAVDDFDDVDDVDVDVDDGDDGDEMMITNYDQDDGFQDMSGQDEIMTTPTRLNTSFLSPPSTMPNTPCNLAAGTQHSLPPIPDPENASLEGQLLNLQEETQKLNRAIALQEDHHDRLAQKLSPFLTSDESPDHTALDSALDTVLTSLALSESRSLEHETAFSALATEISALGFSRPGCSPDVALESIASRFRQARLELEYLSPGETPTGFANDQLLGLLVSRVRVLMEKVKARDASIDQYHAQEVLLRQQLNDRVSVLDTVKAELSLATRVVGDLRAELDEQAVDGERLRAALDGYRDEVAGLERLIERIANEDGLRGEIRALQRRMMENDETQPQQQQQQQHEEATHACNAGTDTEMLLLAEFEQRFTGALHAAAGLRAELAALAASKAATVAEKDAAIEQVSTLRGELERVNGSLQTAHATILSLRSENRELAGTVSRGRFVVTDMLKQLGRAQEMGAGFLDADLGVGGDFDGEGAAGETGLVRGDRAQSESPAVAAVVGANGGLFDAGLARRGSRGEGVDGGKRKKRRYDSGLGFLAEEDEEGDHTSEGEKWSLLLASSTRRRDESRQ</sequence>
<dbReference type="GO" id="GO:0003682">
    <property type="term" value="F:chromatin binding"/>
    <property type="evidence" value="ECO:0007669"/>
    <property type="project" value="TreeGrafter"/>
</dbReference>
<dbReference type="EMBL" id="JH921440">
    <property type="protein sequence ID" value="EKD15802.1"/>
    <property type="molecule type" value="Genomic_DNA"/>
</dbReference>
<feature type="compositionally biased region" description="Basic residues" evidence="2">
    <location>
        <begin position="109"/>
        <end position="123"/>
    </location>
</feature>
<dbReference type="PANTHER" id="PTHR43941:SF1">
    <property type="entry name" value="STRUCTURAL MAINTENANCE OF CHROMOSOMES PROTEIN 2"/>
    <property type="match status" value="1"/>
</dbReference>
<protein>
    <submittedName>
        <fullName evidence="3">Uncharacterized protein</fullName>
    </submittedName>
</protein>
<feature type="region of interest" description="Disordered" evidence="2">
    <location>
        <begin position="803"/>
        <end position="845"/>
    </location>
</feature>
<feature type="coiled-coil region" evidence="1">
    <location>
        <begin position="576"/>
        <end position="603"/>
    </location>
</feature>
<dbReference type="InParanoid" id="K1WTM7"/>
<dbReference type="eggNOG" id="ENOG502SS15">
    <property type="taxonomic scope" value="Eukaryota"/>
</dbReference>
<evidence type="ECO:0000256" key="2">
    <source>
        <dbReference type="SAM" id="MobiDB-lite"/>
    </source>
</evidence>